<evidence type="ECO:0000256" key="2">
    <source>
        <dbReference type="ARBA" id="ARBA00022840"/>
    </source>
</evidence>
<evidence type="ECO:0000313" key="5">
    <source>
        <dbReference type="EMBL" id="GGX83933.1"/>
    </source>
</evidence>
<dbReference type="InterPro" id="IPR027417">
    <property type="entry name" value="P-loop_NTPase"/>
</dbReference>
<dbReference type="SMART" id="SM00382">
    <property type="entry name" value="AAA"/>
    <property type="match status" value="1"/>
</dbReference>
<proteinExistence type="predicted"/>
<organism evidence="5 6">
    <name type="scientific">Streptomyces hiroshimensis</name>
    <dbReference type="NCBI Taxonomy" id="66424"/>
    <lineage>
        <taxon>Bacteria</taxon>
        <taxon>Bacillati</taxon>
        <taxon>Actinomycetota</taxon>
        <taxon>Actinomycetes</taxon>
        <taxon>Kitasatosporales</taxon>
        <taxon>Streptomycetaceae</taxon>
        <taxon>Streptomyces</taxon>
    </lineage>
</organism>
<keyword evidence="6" id="KW-1185">Reference proteome</keyword>
<dbReference type="PANTHER" id="PTHR43158:SF2">
    <property type="entry name" value="SKFA PEPTIDE EXPORT ATP-BINDING PROTEIN SKFE"/>
    <property type="match status" value="1"/>
</dbReference>
<evidence type="ECO:0000259" key="4">
    <source>
        <dbReference type="PROSITE" id="PS50893"/>
    </source>
</evidence>
<dbReference type="RefSeq" id="WP_373300680.1">
    <property type="nucleotide sequence ID" value="NZ_BMUT01000006.1"/>
</dbReference>
<comment type="caution">
    <text evidence="5">The sequence shown here is derived from an EMBL/GenBank/DDBJ whole genome shotgun (WGS) entry which is preliminary data.</text>
</comment>
<evidence type="ECO:0000256" key="1">
    <source>
        <dbReference type="ARBA" id="ARBA00022741"/>
    </source>
</evidence>
<accession>A0ABQ2YGW4</accession>
<dbReference type="SUPFAM" id="SSF52540">
    <property type="entry name" value="P-loop containing nucleoside triphosphate hydrolases"/>
    <property type="match status" value="1"/>
</dbReference>
<dbReference type="PROSITE" id="PS00211">
    <property type="entry name" value="ABC_TRANSPORTER_1"/>
    <property type="match status" value="1"/>
</dbReference>
<keyword evidence="2 5" id="KW-0067">ATP-binding</keyword>
<dbReference type="PROSITE" id="PS50893">
    <property type="entry name" value="ABC_TRANSPORTER_2"/>
    <property type="match status" value="1"/>
</dbReference>
<keyword evidence="1" id="KW-0547">Nucleotide-binding</keyword>
<dbReference type="PANTHER" id="PTHR43158">
    <property type="entry name" value="SKFA PEPTIDE EXPORT ATP-BINDING PROTEIN SKFE"/>
    <property type="match status" value="1"/>
</dbReference>
<sequence>MATGDCDSSGDGPARGDEAGTVLRLRDVSVSRRSARAEPLATLSWTVRAGEHWALLGPNGAGKTTLLRLAGAVMFPTTGTVDLLGHRLGTVDVRELRAHVGHVNPAQRVPPHCSAHTVVLTGATGTVQPLWDRYGDATRERASALLKEFGCDALRERRFGECSQGEQARIRIARALMPEPRLLLLDEPFSGLDLPAREDLVDSLEDLARSRPELATVTVSHHLEELPSSVSHVLLLRDGRPLAQGRVSDVLGGASLSACFGRPIELVRNGARWHARTVRP</sequence>
<feature type="region of interest" description="Disordered" evidence="3">
    <location>
        <begin position="1"/>
        <end position="20"/>
    </location>
</feature>
<gene>
    <name evidence="5" type="ORF">GCM10010324_31900</name>
</gene>
<reference evidence="6" key="1">
    <citation type="journal article" date="2019" name="Int. J. Syst. Evol. Microbiol.">
        <title>The Global Catalogue of Microorganisms (GCM) 10K type strain sequencing project: providing services to taxonomists for standard genome sequencing and annotation.</title>
        <authorList>
            <consortium name="The Broad Institute Genomics Platform"/>
            <consortium name="The Broad Institute Genome Sequencing Center for Infectious Disease"/>
            <person name="Wu L."/>
            <person name="Ma J."/>
        </authorList>
    </citation>
    <scope>NUCLEOTIDE SEQUENCE [LARGE SCALE GENOMIC DNA]</scope>
    <source>
        <strain evidence="6">JCM 4586</strain>
    </source>
</reference>
<dbReference type="Gene3D" id="3.40.50.300">
    <property type="entry name" value="P-loop containing nucleotide triphosphate hydrolases"/>
    <property type="match status" value="1"/>
</dbReference>
<evidence type="ECO:0000256" key="3">
    <source>
        <dbReference type="SAM" id="MobiDB-lite"/>
    </source>
</evidence>
<protein>
    <submittedName>
        <fullName evidence="5">ABC transporter ATP-binding protein</fullName>
    </submittedName>
</protein>
<dbReference type="InterPro" id="IPR003439">
    <property type="entry name" value="ABC_transporter-like_ATP-bd"/>
</dbReference>
<evidence type="ECO:0000313" key="6">
    <source>
        <dbReference type="Proteomes" id="UP000659223"/>
    </source>
</evidence>
<dbReference type="InterPro" id="IPR003593">
    <property type="entry name" value="AAA+_ATPase"/>
</dbReference>
<dbReference type="Pfam" id="PF00005">
    <property type="entry name" value="ABC_tran"/>
    <property type="match status" value="1"/>
</dbReference>
<dbReference type="EMBL" id="BMUT01000006">
    <property type="protein sequence ID" value="GGX83933.1"/>
    <property type="molecule type" value="Genomic_DNA"/>
</dbReference>
<dbReference type="GO" id="GO:0005524">
    <property type="term" value="F:ATP binding"/>
    <property type="evidence" value="ECO:0007669"/>
    <property type="project" value="UniProtKB-KW"/>
</dbReference>
<dbReference type="Proteomes" id="UP000659223">
    <property type="component" value="Unassembled WGS sequence"/>
</dbReference>
<dbReference type="InterPro" id="IPR017871">
    <property type="entry name" value="ABC_transporter-like_CS"/>
</dbReference>
<name>A0ABQ2YGW4_9ACTN</name>
<feature type="domain" description="ABC transporter" evidence="4">
    <location>
        <begin position="23"/>
        <end position="263"/>
    </location>
</feature>